<gene>
    <name evidence="1" type="ORF">HPT30_25135</name>
</gene>
<protein>
    <recommendedName>
        <fullName evidence="3">Aminoglycoside phosphotransferase domain-containing protein</fullName>
    </recommendedName>
</protein>
<accession>A0A850EXL7</accession>
<dbReference type="EMBL" id="JABWCS010000219">
    <property type="protein sequence ID" value="NUU63642.1"/>
    <property type="molecule type" value="Genomic_DNA"/>
</dbReference>
<keyword evidence="2" id="KW-1185">Reference proteome</keyword>
<name>A0A850EXL7_9BACL</name>
<dbReference type="Gene3D" id="3.90.1200.10">
    <property type="match status" value="1"/>
</dbReference>
<dbReference type="AlphaFoldDB" id="A0A850EXL7"/>
<comment type="caution">
    <text evidence="1">The sequence shown here is derived from an EMBL/GenBank/DDBJ whole genome shotgun (WGS) entry which is preliminary data.</text>
</comment>
<evidence type="ECO:0008006" key="3">
    <source>
        <dbReference type="Google" id="ProtNLM"/>
    </source>
</evidence>
<organism evidence="1 2">
    <name type="scientific">Paenibacillus agri</name>
    <dbReference type="NCBI Taxonomy" id="2744309"/>
    <lineage>
        <taxon>Bacteria</taxon>
        <taxon>Bacillati</taxon>
        <taxon>Bacillota</taxon>
        <taxon>Bacilli</taxon>
        <taxon>Bacillales</taxon>
        <taxon>Paenibacillaceae</taxon>
        <taxon>Paenibacillus</taxon>
    </lineage>
</organism>
<proteinExistence type="predicted"/>
<reference evidence="1" key="1">
    <citation type="submission" date="2020-06" db="EMBL/GenBank/DDBJ databases">
        <title>Paenibacillus sp. nov., isolated from soil.</title>
        <authorList>
            <person name="Seo Y.L."/>
        </authorList>
    </citation>
    <scope>NUCLEOTIDE SEQUENCE [LARGE SCALE GENOMIC DNA]</scope>
    <source>
        <strain evidence="1">JW14</strain>
    </source>
</reference>
<sequence>MSKDNTLKSILSEKVSMTPTGFIADQLSPQQFADHYELFFDKIFDISSSDISGIEGYGEFDEECKVAYGTCREYLIDNFADDREGYWLNWREMFETTVLKREFFETYFKEMEKRIPYCEGQRYLVNNNTFFENTITDGKTTVGFPDWSRSGICDFLLDFAIMDLNKPYLRIPELLAEYSKKRGIVIPDYKERFLCMAYYKGIDVLRWHASIDDTESCSSIVKSISELKDRMDAISI</sequence>
<dbReference type="SUPFAM" id="SSF56112">
    <property type="entry name" value="Protein kinase-like (PK-like)"/>
    <property type="match status" value="1"/>
</dbReference>
<dbReference type="RefSeq" id="WP_175374020.1">
    <property type="nucleotide sequence ID" value="NZ_JABWCS010000219.1"/>
</dbReference>
<dbReference type="Proteomes" id="UP000564806">
    <property type="component" value="Unassembled WGS sequence"/>
</dbReference>
<evidence type="ECO:0000313" key="1">
    <source>
        <dbReference type="EMBL" id="NUU63642.1"/>
    </source>
</evidence>
<evidence type="ECO:0000313" key="2">
    <source>
        <dbReference type="Proteomes" id="UP000564806"/>
    </source>
</evidence>
<dbReference type="InterPro" id="IPR011009">
    <property type="entry name" value="Kinase-like_dom_sf"/>
</dbReference>